<keyword evidence="4" id="KW-0964">Secreted</keyword>
<keyword evidence="3" id="KW-0134">Cell wall</keyword>
<evidence type="ECO:0000256" key="10">
    <source>
        <dbReference type="SAM" id="SignalP"/>
    </source>
</evidence>
<keyword evidence="5 9" id="KW-0378">Hydrolase</keyword>
<dbReference type="SMART" id="SM00710">
    <property type="entry name" value="PbH1"/>
    <property type="match status" value="5"/>
</dbReference>
<evidence type="ECO:0000256" key="3">
    <source>
        <dbReference type="ARBA" id="ARBA00022512"/>
    </source>
</evidence>
<dbReference type="OrthoDB" id="187139at2759"/>
<evidence type="ECO:0000313" key="12">
    <source>
        <dbReference type="Proteomes" id="UP001165190"/>
    </source>
</evidence>
<dbReference type="GO" id="GO:0071555">
    <property type="term" value="P:cell wall organization"/>
    <property type="evidence" value="ECO:0007669"/>
    <property type="project" value="UniProtKB-KW"/>
</dbReference>
<comment type="caution">
    <text evidence="11">The sequence shown here is derived from an EMBL/GenBank/DDBJ whole genome shotgun (WGS) entry which is preliminary data.</text>
</comment>
<keyword evidence="6 9" id="KW-0326">Glycosidase</keyword>
<dbReference type="PANTHER" id="PTHR31375">
    <property type="match status" value="1"/>
</dbReference>
<dbReference type="SUPFAM" id="SSF51126">
    <property type="entry name" value="Pectin lyase-like"/>
    <property type="match status" value="1"/>
</dbReference>
<evidence type="ECO:0000256" key="5">
    <source>
        <dbReference type="ARBA" id="ARBA00022801"/>
    </source>
</evidence>
<keyword evidence="12" id="KW-1185">Reference proteome</keyword>
<dbReference type="InterPro" id="IPR006626">
    <property type="entry name" value="PbH1"/>
</dbReference>
<dbReference type="Proteomes" id="UP001165190">
    <property type="component" value="Unassembled WGS sequence"/>
</dbReference>
<name>A0A9W7HJQ0_HIBTR</name>
<feature type="signal peptide" evidence="10">
    <location>
        <begin position="1"/>
        <end position="18"/>
    </location>
</feature>
<evidence type="ECO:0000256" key="4">
    <source>
        <dbReference type="ARBA" id="ARBA00022525"/>
    </source>
</evidence>
<proteinExistence type="inferred from homology"/>
<dbReference type="GO" id="GO:0005975">
    <property type="term" value="P:carbohydrate metabolic process"/>
    <property type="evidence" value="ECO:0007669"/>
    <property type="project" value="InterPro"/>
</dbReference>
<evidence type="ECO:0000256" key="6">
    <source>
        <dbReference type="ARBA" id="ARBA00023295"/>
    </source>
</evidence>
<dbReference type="PROSITE" id="PS00502">
    <property type="entry name" value="POLYGALACTURONASE"/>
    <property type="match status" value="1"/>
</dbReference>
<dbReference type="GO" id="GO:0004650">
    <property type="term" value="F:polygalacturonase activity"/>
    <property type="evidence" value="ECO:0007669"/>
    <property type="project" value="InterPro"/>
</dbReference>
<organism evidence="11 12">
    <name type="scientific">Hibiscus trionum</name>
    <name type="common">Flower of an hour</name>
    <dbReference type="NCBI Taxonomy" id="183268"/>
    <lineage>
        <taxon>Eukaryota</taxon>
        <taxon>Viridiplantae</taxon>
        <taxon>Streptophyta</taxon>
        <taxon>Embryophyta</taxon>
        <taxon>Tracheophyta</taxon>
        <taxon>Spermatophyta</taxon>
        <taxon>Magnoliopsida</taxon>
        <taxon>eudicotyledons</taxon>
        <taxon>Gunneridae</taxon>
        <taxon>Pentapetalae</taxon>
        <taxon>rosids</taxon>
        <taxon>malvids</taxon>
        <taxon>Malvales</taxon>
        <taxon>Malvaceae</taxon>
        <taxon>Malvoideae</taxon>
        <taxon>Hibiscus</taxon>
    </lineage>
</organism>
<dbReference type="InterPro" id="IPR011050">
    <property type="entry name" value="Pectin_lyase_fold/virulence"/>
</dbReference>
<dbReference type="InterPro" id="IPR000743">
    <property type="entry name" value="Glyco_hydro_28"/>
</dbReference>
<reference evidence="11" key="1">
    <citation type="submission" date="2023-05" db="EMBL/GenBank/DDBJ databases">
        <title>Genome and transcriptome analyses reveal genes involved in the formation of fine ridges on petal epidermal cells in Hibiscus trionum.</title>
        <authorList>
            <person name="Koshimizu S."/>
            <person name="Masuda S."/>
            <person name="Ishii T."/>
            <person name="Shirasu K."/>
            <person name="Hoshino A."/>
            <person name="Arita M."/>
        </authorList>
    </citation>
    <scope>NUCLEOTIDE SEQUENCE</scope>
    <source>
        <strain evidence="11">Hamamatsu line</strain>
    </source>
</reference>
<dbReference type="Gene3D" id="2.160.20.10">
    <property type="entry name" value="Single-stranded right-handed beta-helix, Pectin lyase-like"/>
    <property type="match status" value="1"/>
</dbReference>
<gene>
    <name evidence="11" type="ORF">HRI_001539600</name>
</gene>
<evidence type="ECO:0000256" key="7">
    <source>
        <dbReference type="ARBA" id="ARBA00023316"/>
    </source>
</evidence>
<keyword evidence="10" id="KW-0732">Signal</keyword>
<comment type="similarity">
    <text evidence="2 9">Belongs to the glycosyl hydrolase 28 family.</text>
</comment>
<accession>A0A9W7HJQ0</accession>
<evidence type="ECO:0000256" key="9">
    <source>
        <dbReference type="RuleBase" id="RU361169"/>
    </source>
</evidence>
<evidence type="ECO:0000256" key="1">
    <source>
        <dbReference type="ARBA" id="ARBA00004191"/>
    </source>
</evidence>
<dbReference type="InterPro" id="IPR012334">
    <property type="entry name" value="Pectin_lyas_fold"/>
</dbReference>
<dbReference type="Pfam" id="PF00295">
    <property type="entry name" value="Glyco_hydro_28"/>
    <property type="match status" value="1"/>
</dbReference>
<keyword evidence="7" id="KW-0961">Cell wall biogenesis/degradation</keyword>
<dbReference type="EMBL" id="BSYR01000016">
    <property type="protein sequence ID" value="GMI78703.1"/>
    <property type="molecule type" value="Genomic_DNA"/>
</dbReference>
<protein>
    <recommendedName>
        <fullName evidence="13">Polygalacturonase</fullName>
    </recommendedName>
</protein>
<feature type="active site" evidence="8">
    <location>
        <position position="272"/>
    </location>
</feature>
<dbReference type="AlphaFoldDB" id="A0A9W7HJQ0"/>
<evidence type="ECO:0000256" key="2">
    <source>
        <dbReference type="ARBA" id="ARBA00008834"/>
    </source>
</evidence>
<sequence>MKFGFSFTVFLLIGFALGNENFSQETIAAFNLDMGNEILSEEISSSFNVMHYGAVGNGQVDDSQAFNKAWGAVCSAKVGEGIATLVVPQGKTFLLSPLKFQGPCQAKSIHFQLGGTLTAPQSISWANGQVNVWLQFSSVENLILDGDGTIDGQGFHWWQPCIKTSIFGSFFNCARRPGALNFHDCNGLRLKGLTHLNSPRTHIAINECKNVVISDLRVKAPEDSPNTDGIDISRSTNVQIQDSTIETGDDCVAINGGSSFINITGVNCGPGHGISVGSLGDGSYDTVEEVHVRNCNFSNTQNGVRIKTFQGGSGFARKISFEHSFFNNVDNPIVINQFYQNKAKLRSHGIWQKAAAVQVSDVTYSDLQGTSAGDRAIDLNCDNVVGCSNIVISNVRITSGNGAKIYGSCNNAHGTAMNVQPAVPCMS</sequence>
<evidence type="ECO:0000256" key="8">
    <source>
        <dbReference type="PROSITE-ProRule" id="PRU10052"/>
    </source>
</evidence>
<evidence type="ECO:0008006" key="13">
    <source>
        <dbReference type="Google" id="ProtNLM"/>
    </source>
</evidence>
<comment type="subcellular location">
    <subcellularLocation>
        <location evidence="1">Secreted</location>
        <location evidence="1">Cell wall</location>
    </subcellularLocation>
</comment>
<evidence type="ECO:0000313" key="11">
    <source>
        <dbReference type="EMBL" id="GMI78703.1"/>
    </source>
</evidence>
<feature type="chain" id="PRO_5040801104" description="Polygalacturonase" evidence="10">
    <location>
        <begin position="19"/>
        <end position="427"/>
    </location>
</feature>